<dbReference type="AlphaFoldDB" id="A0A7H0I7Q6"/>
<proteinExistence type="predicted"/>
<evidence type="ECO:0000313" key="2">
    <source>
        <dbReference type="EMBL" id="QNP68822.1"/>
    </source>
</evidence>
<protein>
    <submittedName>
        <fullName evidence="2">Sigma-70 family RNA polymerase sigma factor</fullName>
    </submittedName>
</protein>
<sequence length="318" mass="34153">MVARRQYRGCAGRVLPLDTVRECFVRLVSGPEPLSVDGRAFHGLPQRAVPLDEVRGLLMRRGCPRLTRDAVWALLVRRARREDGVWTLACAGMALPALAGVVRRLDEGCAGDAFDLQAEVVAGFLDGLARVDVVRPRVLTRLRWAAYRRGFATRAQAWDAPTPVAPGYWSAAPQPPWGHPDLVLARAVREGAVPRAEAELIGSTRLDDMTVAEWAQQHALTPNAVYKTRRRAEAQLATFLRGEAVDATVDDPVARAAMDLLLSTPQAPARRSTAPASAASPTRAVNSSSGMAKKGADSGFLGCGSDIPASPSAPEGRR</sequence>
<accession>A0A7H0I7Q6</accession>
<dbReference type="Proteomes" id="UP000516052">
    <property type="component" value="Chromosome"/>
</dbReference>
<dbReference type="RefSeq" id="WP_187745861.1">
    <property type="nucleotide sequence ID" value="NZ_CP060828.1"/>
</dbReference>
<dbReference type="KEGG" id="sroi:IAG44_04670"/>
<feature type="region of interest" description="Disordered" evidence="1">
    <location>
        <begin position="266"/>
        <end position="318"/>
    </location>
</feature>
<evidence type="ECO:0000256" key="1">
    <source>
        <dbReference type="SAM" id="MobiDB-lite"/>
    </source>
</evidence>
<organism evidence="2 3">
    <name type="scientific">Streptomyces roseirectus</name>
    <dbReference type="NCBI Taxonomy" id="2768066"/>
    <lineage>
        <taxon>Bacteria</taxon>
        <taxon>Bacillati</taxon>
        <taxon>Actinomycetota</taxon>
        <taxon>Actinomycetes</taxon>
        <taxon>Kitasatosporales</taxon>
        <taxon>Streptomycetaceae</taxon>
        <taxon>Streptomyces</taxon>
    </lineage>
</organism>
<evidence type="ECO:0000313" key="3">
    <source>
        <dbReference type="Proteomes" id="UP000516052"/>
    </source>
</evidence>
<name>A0A7H0I7Q6_9ACTN</name>
<reference evidence="2 3" key="1">
    <citation type="submission" date="2020-08" db="EMBL/GenBank/DDBJ databases">
        <title>A novel species.</title>
        <authorList>
            <person name="Gao J."/>
        </authorList>
    </citation>
    <scope>NUCLEOTIDE SEQUENCE [LARGE SCALE GENOMIC DNA]</scope>
    <source>
        <strain evidence="2 3">CRXT-G-22</strain>
    </source>
</reference>
<gene>
    <name evidence="2" type="ORF">IAG44_04670</name>
</gene>
<keyword evidence="3" id="KW-1185">Reference proteome</keyword>
<feature type="compositionally biased region" description="Low complexity" evidence="1">
    <location>
        <begin position="267"/>
        <end position="284"/>
    </location>
</feature>
<dbReference type="EMBL" id="CP060828">
    <property type="protein sequence ID" value="QNP68822.1"/>
    <property type="molecule type" value="Genomic_DNA"/>
</dbReference>